<evidence type="ECO:0000256" key="4">
    <source>
        <dbReference type="ARBA" id="ARBA00022491"/>
    </source>
</evidence>
<dbReference type="InterPro" id="IPR020899">
    <property type="entry name" value="Arg_repress_C"/>
</dbReference>
<dbReference type="SUPFAM" id="SSF46785">
    <property type="entry name" value="Winged helix' DNA-binding domain"/>
    <property type="match status" value="1"/>
</dbReference>
<dbReference type="GO" id="GO:0003677">
    <property type="term" value="F:DNA binding"/>
    <property type="evidence" value="ECO:0007669"/>
    <property type="project" value="UniProtKB-KW"/>
</dbReference>
<comment type="similarity">
    <text evidence="2 8">Belongs to the ArgR family.</text>
</comment>
<keyword evidence="7 8" id="KW-0804">Transcription</keyword>
<dbReference type="Proteomes" id="UP000222106">
    <property type="component" value="Unassembled WGS sequence"/>
</dbReference>
<dbReference type="SUPFAM" id="SSF55252">
    <property type="entry name" value="C-terminal domain of arginine repressor"/>
    <property type="match status" value="1"/>
</dbReference>
<gene>
    <name evidence="8" type="primary">argR</name>
    <name evidence="12" type="ORF">ATJ97_0833</name>
</gene>
<dbReference type="GO" id="GO:0051259">
    <property type="term" value="P:protein complex oligomerization"/>
    <property type="evidence" value="ECO:0007669"/>
    <property type="project" value="InterPro"/>
</dbReference>
<dbReference type="PANTHER" id="PTHR34471:SF1">
    <property type="entry name" value="ARGININE REPRESSOR"/>
    <property type="match status" value="1"/>
</dbReference>
<dbReference type="Pfam" id="PF01316">
    <property type="entry name" value="Arg_repressor"/>
    <property type="match status" value="1"/>
</dbReference>
<comment type="subcellular location">
    <subcellularLocation>
        <location evidence="1 8">Cytoplasm</location>
    </subcellularLocation>
</comment>
<dbReference type="InterPro" id="IPR020900">
    <property type="entry name" value="Arg_repress_DNA-bd"/>
</dbReference>
<dbReference type="RefSeq" id="WP_281254924.1">
    <property type="nucleotide sequence ID" value="NZ_PDJI01000004.1"/>
</dbReference>
<keyword evidence="4 8" id="KW-0678">Repressor</keyword>
<comment type="function">
    <text evidence="8">Regulates arginine biosynthesis genes.</text>
</comment>
<proteinExistence type="inferred from homology"/>
<keyword evidence="8" id="KW-0028">Amino-acid biosynthesis</keyword>
<keyword evidence="5 8" id="KW-0805">Transcription regulation</keyword>
<evidence type="ECO:0000256" key="9">
    <source>
        <dbReference type="NCBIfam" id="TIGR01529"/>
    </source>
</evidence>
<dbReference type="UniPathway" id="UPA00068"/>
<dbReference type="AlphaFoldDB" id="A0A2A9EID7"/>
<dbReference type="Gene3D" id="3.30.1360.40">
    <property type="match status" value="1"/>
</dbReference>
<evidence type="ECO:0000313" key="13">
    <source>
        <dbReference type="Proteomes" id="UP000222106"/>
    </source>
</evidence>
<dbReference type="Pfam" id="PF02863">
    <property type="entry name" value="Arg_repressor_C"/>
    <property type="match status" value="1"/>
</dbReference>
<evidence type="ECO:0000313" key="12">
    <source>
        <dbReference type="EMBL" id="PFG38356.1"/>
    </source>
</evidence>
<dbReference type="GO" id="GO:0003700">
    <property type="term" value="F:DNA-binding transcription factor activity"/>
    <property type="evidence" value="ECO:0007669"/>
    <property type="project" value="UniProtKB-UniRule"/>
</dbReference>
<organism evidence="12 13">
    <name type="scientific">Georgenia soli</name>
    <dbReference type="NCBI Taxonomy" id="638953"/>
    <lineage>
        <taxon>Bacteria</taxon>
        <taxon>Bacillati</taxon>
        <taxon>Actinomycetota</taxon>
        <taxon>Actinomycetes</taxon>
        <taxon>Micrococcales</taxon>
        <taxon>Bogoriellaceae</taxon>
        <taxon>Georgenia</taxon>
    </lineage>
</organism>
<sequence>MSAEETAVAPTDSAVAPTKAARHAMIAQILTRHAVRSQSELREALAARGVHTTQATLSRDLDELRAQKVRGQGGEQVYALPVEGGARSAVAAEDSEQIAARLQRWCAEVLVSADTTANQVVLRTPPGAAQLLASAIDHSVLPGVLGCIAGDDTVLVIVRDTPGAQALTARLLDLATRGRSRPGTGPGHPDQI</sequence>
<name>A0A2A9EID7_9MICO</name>
<accession>A0A2A9EID7</accession>
<evidence type="ECO:0000259" key="10">
    <source>
        <dbReference type="Pfam" id="PF01316"/>
    </source>
</evidence>
<evidence type="ECO:0000256" key="8">
    <source>
        <dbReference type="HAMAP-Rule" id="MF_00173"/>
    </source>
</evidence>
<keyword evidence="6 8" id="KW-0238">DNA-binding</keyword>
<dbReference type="GO" id="GO:0005737">
    <property type="term" value="C:cytoplasm"/>
    <property type="evidence" value="ECO:0007669"/>
    <property type="project" value="UniProtKB-SubCell"/>
</dbReference>
<dbReference type="PRINTS" id="PR01467">
    <property type="entry name" value="ARGREPRESSOR"/>
</dbReference>
<keyword evidence="13" id="KW-1185">Reference proteome</keyword>
<dbReference type="PANTHER" id="PTHR34471">
    <property type="entry name" value="ARGININE REPRESSOR"/>
    <property type="match status" value="1"/>
</dbReference>
<evidence type="ECO:0000256" key="3">
    <source>
        <dbReference type="ARBA" id="ARBA00022490"/>
    </source>
</evidence>
<dbReference type="EMBL" id="PDJI01000004">
    <property type="protein sequence ID" value="PFG38356.1"/>
    <property type="molecule type" value="Genomic_DNA"/>
</dbReference>
<evidence type="ECO:0000256" key="2">
    <source>
        <dbReference type="ARBA" id="ARBA00008316"/>
    </source>
</evidence>
<dbReference type="HAMAP" id="MF_00173">
    <property type="entry name" value="Arg_repressor"/>
    <property type="match status" value="1"/>
</dbReference>
<dbReference type="InterPro" id="IPR036390">
    <property type="entry name" value="WH_DNA-bd_sf"/>
</dbReference>
<dbReference type="GO" id="GO:1900079">
    <property type="term" value="P:regulation of arginine biosynthetic process"/>
    <property type="evidence" value="ECO:0007669"/>
    <property type="project" value="UniProtKB-UniRule"/>
</dbReference>
<dbReference type="GO" id="GO:0034618">
    <property type="term" value="F:arginine binding"/>
    <property type="evidence" value="ECO:0007669"/>
    <property type="project" value="InterPro"/>
</dbReference>
<evidence type="ECO:0000256" key="5">
    <source>
        <dbReference type="ARBA" id="ARBA00023015"/>
    </source>
</evidence>
<dbReference type="Gene3D" id="1.10.10.10">
    <property type="entry name" value="Winged helix-like DNA-binding domain superfamily/Winged helix DNA-binding domain"/>
    <property type="match status" value="1"/>
</dbReference>
<evidence type="ECO:0000256" key="7">
    <source>
        <dbReference type="ARBA" id="ARBA00023163"/>
    </source>
</evidence>
<comment type="caution">
    <text evidence="12">The sequence shown here is derived from an EMBL/GenBank/DDBJ whole genome shotgun (WGS) entry which is preliminary data.</text>
</comment>
<reference evidence="12 13" key="1">
    <citation type="submission" date="2017-10" db="EMBL/GenBank/DDBJ databases">
        <title>Sequencing the genomes of 1000 actinobacteria strains.</title>
        <authorList>
            <person name="Klenk H.-P."/>
        </authorList>
    </citation>
    <scope>NUCLEOTIDE SEQUENCE [LARGE SCALE GENOMIC DNA]</scope>
    <source>
        <strain evidence="12 13">DSM 21838</strain>
    </source>
</reference>
<keyword evidence="8" id="KW-0055">Arginine biosynthesis</keyword>
<dbReference type="InterPro" id="IPR036251">
    <property type="entry name" value="Arg_repress_C_sf"/>
</dbReference>
<dbReference type="NCBIfam" id="NF002880">
    <property type="entry name" value="PRK03341.1"/>
    <property type="match status" value="1"/>
</dbReference>
<dbReference type="InterPro" id="IPR036388">
    <property type="entry name" value="WH-like_DNA-bd_sf"/>
</dbReference>
<dbReference type="InterPro" id="IPR001669">
    <property type="entry name" value="Arg_repress"/>
</dbReference>
<evidence type="ECO:0000259" key="11">
    <source>
        <dbReference type="Pfam" id="PF02863"/>
    </source>
</evidence>
<feature type="domain" description="Arginine repressor DNA-binding" evidence="10">
    <location>
        <begin position="18"/>
        <end position="84"/>
    </location>
</feature>
<dbReference type="NCBIfam" id="TIGR01529">
    <property type="entry name" value="argR_whole"/>
    <property type="match status" value="1"/>
</dbReference>
<keyword evidence="3 8" id="KW-0963">Cytoplasm</keyword>
<evidence type="ECO:0000256" key="1">
    <source>
        <dbReference type="ARBA" id="ARBA00004496"/>
    </source>
</evidence>
<protein>
    <recommendedName>
        <fullName evidence="8 9">Arginine repressor</fullName>
    </recommendedName>
</protein>
<dbReference type="GO" id="GO:0006526">
    <property type="term" value="P:L-arginine biosynthetic process"/>
    <property type="evidence" value="ECO:0007669"/>
    <property type="project" value="UniProtKB-UniPathway"/>
</dbReference>
<evidence type="ECO:0000256" key="6">
    <source>
        <dbReference type="ARBA" id="ARBA00023125"/>
    </source>
</evidence>
<comment type="pathway">
    <text evidence="8">Amino-acid biosynthesis; L-arginine biosynthesis [regulation].</text>
</comment>
<feature type="domain" description="Arginine repressor C-terminal" evidence="11">
    <location>
        <begin position="107"/>
        <end position="171"/>
    </location>
</feature>